<reference evidence="1" key="1">
    <citation type="submission" date="2019-02" db="EMBL/GenBank/DDBJ databases">
        <authorList>
            <person name="Gruber-Vodicka R. H."/>
            <person name="Seah K. B. B."/>
        </authorList>
    </citation>
    <scope>NUCLEOTIDE SEQUENCE</scope>
    <source>
        <strain evidence="1">BECK_M7</strain>
    </source>
</reference>
<dbReference type="CDD" id="cd07910">
    <property type="entry name" value="MiaE"/>
    <property type="match status" value="1"/>
</dbReference>
<proteinExistence type="predicted"/>
<dbReference type="InterPro" id="IPR012347">
    <property type="entry name" value="Ferritin-like"/>
</dbReference>
<name>A0A450UBP9_9GAMM</name>
<dbReference type="InterPro" id="IPR010386">
    <property type="entry name" value="tRNA-Hydrxlase_MiaE"/>
</dbReference>
<dbReference type="Pfam" id="PF06175">
    <property type="entry name" value="MiaE"/>
    <property type="match status" value="1"/>
</dbReference>
<dbReference type="GO" id="GO:0006400">
    <property type="term" value="P:tRNA modification"/>
    <property type="evidence" value="ECO:0007669"/>
    <property type="project" value="InterPro"/>
</dbReference>
<sequence>MAKKSIDLLADTDPGWVTVIKEDFDAFLADHANCERKASALAMSLIVKYPDRVAIIPPLIDLAQEELAHFQAVYALMEERGQQIVRDTRDPYVEQLLGLLRHGRDERFLDRLCVASLIECRGAERFRIISEALDDPALKTFYRDLWASEARHGNLFATLALTYFDADIVYPRLEEMAREEARIIGELDWRPALH</sequence>
<evidence type="ECO:0000313" key="1">
    <source>
        <dbReference type="EMBL" id="VFJ89619.1"/>
    </source>
</evidence>
<dbReference type="AlphaFoldDB" id="A0A450UBP9"/>
<dbReference type="PANTHER" id="PTHR42637:SF1">
    <property type="entry name" value="TRNA 2-(METHYLSULFANYL)-N(6)-ISOPENTENYLADENOSINE(37) HYDROXYLASE"/>
    <property type="match status" value="1"/>
</dbReference>
<dbReference type="GO" id="GO:0045301">
    <property type="term" value="F:tRNA 2-(methylsulfanyl)-N(6)-isopentenyladenosine(37) hydroxylase activity"/>
    <property type="evidence" value="ECO:0007669"/>
    <property type="project" value="InterPro"/>
</dbReference>
<dbReference type="SUPFAM" id="SSF47240">
    <property type="entry name" value="Ferritin-like"/>
    <property type="match status" value="1"/>
</dbReference>
<dbReference type="EMBL" id="CAADFF010000016">
    <property type="protein sequence ID" value="VFJ89619.1"/>
    <property type="molecule type" value="Genomic_DNA"/>
</dbReference>
<dbReference type="PANTHER" id="PTHR42637">
    <property type="entry name" value="TRNA-(MS[2]IO[6]A)-HYDROXYLASE"/>
    <property type="match status" value="1"/>
</dbReference>
<accession>A0A450UBP9</accession>
<organism evidence="1">
    <name type="scientific">Candidatus Kentrum sp. LFY</name>
    <dbReference type="NCBI Taxonomy" id="2126342"/>
    <lineage>
        <taxon>Bacteria</taxon>
        <taxon>Pseudomonadati</taxon>
        <taxon>Pseudomonadota</taxon>
        <taxon>Gammaproteobacteria</taxon>
        <taxon>Candidatus Kentrum</taxon>
    </lineage>
</organism>
<dbReference type="InterPro" id="IPR009078">
    <property type="entry name" value="Ferritin-like_SF"/>
</dbReference>
<protein>
    <submittedName>
        <fullName evidence="1">tRNA-(Ms[2]io[6]A)-hydroxylase</fullName>
    </submittedName>
</protein>
<dbReference type="PIRSF" id="PIRSF020736">
    <property type="entry name" value="MiaE"/>
    <property type="match status" value="1"/>
</dbReference>
<gene>
    <name evidence="1" type="ORF">BECKLFY1418B_GA0070995_101629</name>
</gene>
<dbReference type="Gene3D" id="1.20.1260.10">
    <property type="match status" value="1"/>
</dbReference>